<evidence type="ECO:0000313" key="3">
    <source>
        <dbReference type="EMBL" id="PGZ05023.1"/>
    </source>
</evidence>
<gene>
    <name evidence="3" type="ORF">COE48_05410</name>
    <name evidence="2" type="ORF">CON01_00945</name>
</gene>
<evidence type="ECO:0000313" key="5">
    <source>
        <dbReference type="Proteomes" id="UP000223445"/>
    </source>
</evidence>
<dbReference type="Pfam" id="PF12957">
    <property type="entry name" value="DUF3846"/>
    <property type="match status" value="1"/>
</dbReference>
<proteinExistence type="predicted"/>
<evidence type="ECO:0000259" key="1">
    <source>
        <dbReference type="Pfam" id="PF12957"/>
    </source>
</evidence>
<comment type="caution">
    <text evidence="2">The sequence shown here is derived from an EMBL/GenBank/DDBJ whole genome shotgun (WGS) entry which is preliminary data.</text>
</comment>
<organism evidence="2 4">
    <name type="scientific">Bacillus thuringiensis</name>
    <dbReference type="NCBI Taxonomy" id="1428"/>
    <lineage>
        <taxon>Bacteria</taxon>
        <taxon>Bacillati</taxon>
        <taxon>Bacillota</taxon>
        <taxon>Bacilli</taxon>
        <taxon>Bacillales</taxon>
        <taxon>Bacillaceae</taxon>
        <taxon>Bacillus</taxon>
        <taxon>Bacillus cereus group</taxon>
    </lineage>
</organism>
<dbReference type="EMBL" id="NVMD01000002">
    <property type="protein sequence ID" value="PED16449.1"/>
    <property type="molecule type" value="Genomic_DNA"/>
</dbReference>
<name>A0A9X6YIP7_BACTU</name>
<reference evidence="4 5" key="1">
    <citation type="submission" date="2017-09" db="EMBL/GenBank/DDBJ databases">
        <title>Large-scale bioinformatics analysis of Bacillus genomes uncovers conserved roles of natural products in bacterial physiology.</title>
        <authorList>
            <consortium name="Agbiome Team Llc"/>
            <person name="Bleich R.M."/>
            <person name="Grubbs K.J."/>
            <person name="Santa Maria K.C."/>
            <person name="Allen S.E."/>
            <person name="Farag S."/>
            <person name="Shank E.A."/>
            <person name="Bowers A."/>
        </authorList>
    </citation>
    <scope>NUCLEOTIDE SEQUENCE [LARGE SCALE GENOMIC DNA]</scope>
    <source>
        <strain evidence="3 5">AFS030179</strain>
        <strain evidence="2 4">AFS094940</strain>
    </source>
</reference>
<evidence type="ECO:0000313" key="2">
    <source>
        <dbReference type="EMBL" id="PED16449.1"/>
    </source>
</evidence>
<accession>A0A9X6YIP7</accession>
<dbReference type="InterPro" id="IPR024559">
    <property type="entry name" value="DUF3846"/>
</dbReference>
<evidence type="ECO:0000313" key="4">
    <source>
        <dbReference type="Proteomes" id="UP000220127"/>
    </source>
</evidence>
<dbReference type="Proteomes" id="UP000223445">
    <property type="component" value="Unassembled WGS sequence"/>
</dbReference>
<feature type="domain" description="DUF3846" evidence="1">
    <location>
        <begin position="8"/>
        <end position="106"/>
    </location>
</feature>
<sequence>MVLMSDTINVLHLEVEKEFIEKEVAKTDLHTLVGGDLKANNLTDTIVLWSNLNAAVLDLRPNVALVSQGNIYEYVRGNIFFTSVDEESGAAKSISEEEIEWILSKYKMTLNVNDTIAKTLVLN</sequence>
<dbReference type="EMBL" id="NUPM01000005">
    <property type="protein sequence ID" value="PGZ05023.1"/>
    <property type="molecule type" value="Genomic_DNA"/>
</dbReference>
<dbReference type="AlphaFoldDB" id="A0A9X6YIP7"/>
<protein>
    <recommendedName>
        <fullName evidence="1">DUF3846 domain-containing protein</fullName>
    </recommendedName>
</protein>
<dbReference type="Proteomes" id="UP000220127">
    <property type="component" value="Unassembled WGS sequence"/>
</dbReference>